<feature type="domain" description="S1 motif" evidence="4">
    <location>
        <begin position="86"/>
        <end position="164"/>
    </location>
</feature>
<dbReference type="InterPro" id="IPR025721">
    <property type="entry name" value="Exosome_cplx_N_dom"/>
</dbReference>
<dbReference type="Pfam" id="PF10447">
    <property type="entry name" value="EXOSC1"/>
    <property type="match status" value="2"/>
</dbReference>
<keyword evidence="3" id="KW-0271">Exosome</keyword>
<dbReference type="GO" id="GO:0004527">
    <property type="term" value="F:exonuclease activity"/>
    <property type="evidence" value="ECO:0007669"/>
    <property type="project" value="UniProtKB-KW"/>
</dbReference>
<evidence type="ECO:0000256" key="1">
    <source>
        <dbReference type="ARBA" id="ARBA00004604"/>
    </source>
</evidence>
<keyword evidence="2" id="KW-0963">Cytoplasm</keyword>
<dbReference type="Gene3D" id="2.40.50.100">
    <property type="match status" value="1"/>
</dbReference>
<keyword evidence="5" id="KW-0378">Hydrolase</keyword>
<dbReference type="InterPro" id="IPR039771">
    <property type="entry name" value="Csl4"/>
</dbReference>
<dbReference type="InterPro" id="IPR012340">
    <property type="entry name" value="NA-bd_OB-fold"/>
</dbReference>
<evidence type="ECO:0000259" key="4">
    <source>
        <dbReference type="PROSITE" id="PS50126"/>
    </source>
</evidence>
<dbReference type="InterPro" id="IPR003029">
    <property type="entry name" value="S1_domain"/>
</dbReference>
<comment type="caution">
    <text evidence="5">The sequence shown here is derived from an EMBL/GenBank/DDBJ whole genome shotgun (WGS) entry which is preliminary data.</text>
</comment>
<comment type="subcellular location">
    <subcellularLocation>
        <location evidence="1">Nucleus</location>
        <location evidence="1">Nucleolus</location>
    </subcellularLocation>
</comment>
<reference evidence="5 6" key="1">
    <citation type="submission" date="2024-02" db="EMBL/GenBank/DDBJ databases">
        <title>Discinaceae phylogenomics.</title>
        <authorList>
            <person name="Dirks A.C."/>
            <person name="James T.Y."/>
        </authorList>
    </citation>
    <scope>NUCLEOTIDE SEQUENCE [LARGE SCALE GENOMIC DNA]</scope>
    <source>
        <strain evidence="5 6">ACD0624</strain>
    </source>
</reference>
<evidence type="ECO:0000313" key="5">
    <source>
        <dbReference type="EMBL" id="KAL0633513.1"/>
    </source>
</evidence>
<dbReference type="PROSITE" id="PS50126">
    <property type="entry name" value="S1"/>
    <property type="match status" value="1"/>
</dbReference>
<protein>
    <submittedName>
        <fullName evidence="5">Exosome 3'-&gt;5 exonuclease subunit ski4 (Csl4)</fullName>
    </submittedName>
</protein>
<keyword evidence="6" id="KW-1185">Reference proteome</keyword>
<sequence>MATTFPNIAIPGQPLAFATSYTPGTGVHVFNDQICASIVGQPQLSTPASPSRKEKDQEVKQVLSVLRPASGKSEDVALVNLLPQVGSMVLARVTRINPRQATVEIFVVGDTVSNDEFQGIIRQQDVRATEKDKVRIFSSFRPGDIVRAQVISLGDQSNYYLSTASNSLGVVVAHSDSGDPLHPLNWRQMASSRTGAIEERKVAKPI</sequence>
<gene>
    <name evidence="5" type="primary">CSL4</name>
    <name evidence="5" type="ORF">Q9L58_007620</name>
</gene>
<evidence type="ECO:0000256" key="3">
    <source>
        <dbReference type="ARBA" id="ARBA00022835"/>
    </source>
</evidence>
<evidence type="ECO:0000313" key="6">
    <source>
        <dbReference type="Proteomes" id="UP001447188"/>
    </source>
</evidence>
<proteinExistence type="predicted"/>
<dbReference type="EMBL" id="JBBBZM010000123">
    <property type="protein sequence ID" value="KAL0633513.1"/>
    <property type="molecule type" value="Genomic_DNA"/>
</dbReference>
<name>A0ABR3GCC2_9PEZI</name>
<dbReference type="Gene3D" id="2.40.50.140">
    <property type="entry name" value="Nucleic acid-binding proteins"/>
    <property type="match status" value="1"/>
</dbReference>
<dbReference type="Pfam" id="PF14382">
    <property type="entry name" value="ECR1_N"/>
    <property type="match status" value="1"/>
</dbReference>
<dbReference type="CDD" id="cd05791">
    <property type="entry name" value="S1_CSL4"/>
    <property type="match status" value="1"/>
</dbReference>
<keyword evidence="5" id="KW-0540">Nuclease</keyword>
<accession>A0ABR3GCC2</accession>
<dbReference type="PANTHER" id="PTHR12686:SF8">
    <property type="entry name" value="EXOSOME COMPLEX COMPONENT CSL4"/>
    <property type="match status" value="1"/>
</dbReference>
<dbReference type="PANTHER" id="PTHR12686">
    <property type="entry name" value="3'-5' EXORIBONUCLEASE CSL4-RELATED"/>
    <property type="match status" value="1"/>
</dbReference>
<keyword evidence="5" id="KW-0269">Exonuclease</keyword>
<dbReference type="SUPFAM" id="SSF50249">
    <property type="entry name" value="Nucleic acid-binding proteins"/>
    <property type="match status" value="1"/>
</dbReference>
<evidence type="ECO:0000256" key="2">
    <source>
        <dbReference type="ARBA" id="ARBA00022490"/>
    </source>
</evidence>
<dbReference type="SUPFAM" id="SSF110324">
    <property type="entry name" value="Ribosomal L27 protein-like"/>
    <property type="match status" value="1"/>
</dbReference>
<dbReference type="Proteomes" id="UP001447188">
    <property type="component" value="Unassembled WGS sequence"/>
</dbReference>
<organism evidence="5 6">
    <name type="scientific">Discina gigas</name>
    <dbReference type="NCBI Taxonomy" id="1032678"/>
    <lineage>
        <taxon>Eukaryota</taxon>
        <taxon>Fungi</taxon>
        <taxon>Dikarya</taxon>
        <taxon>Ascomycota</taxon>
        <taxon>Pezizomycotina</taxon>
        <taxon>Pezizomycetes</taxon>
        <taxon>Pezizales</taxon>
        <taxon>Discinaceae</taxon>
        <taxon>Discina</taxon>
    </lineage>
</organism>
<dbReference type="InterPro" id="IPR019495">
    <property type="entry name" value="EXOSC1_C"/>
</dbReference>